<evidence type="ECO:0000256" key="5">
    <source>
        <dbReference type="ARBA" id="ARBA00022884"/>
    </source>
</evidence>
<dbReference type="GO" id="GO:0071013">
    <property type="term" value="C:catalytic step 2 spliceosome"/>
    <property type="evidence" value="ECO:0007669"/>
    <property type="project" value="TreeGrafter"/>
</dbReference>
<dbReference type="OrthoDB" id="10256176at2759"/>
<comment type="subcellular location">
    <subcellularLocation>
        <location evidence="1">Nucleus</location>
    </subcellularLocation>
</comment>
<sequence length="132" mass="14962">MSLPHREWAVVSGRILESRRTQVEFEGAALKYIAGAPTFFFKTLTQQTVTVELKNDISIRGTLKSVDQYLNIKLDDITVLDELKYPHLSSVKNIFIRGSVVRYVHLPPDKVDRGLLEDACRREAMSQKGKGT</sequence>
<keyword evidence="3" id="KW-0507">mRNA processing</keyword>
<evidence type="ECO:0000256" key="1">
    <source>
        <dbReference type="ARBA" id="ARBA00004123"/>
    </source>
</evidence>
<protein>
    <submittedName>
        <fullName evidence="11">U6 snRNA-associated Sm-like protein LSm2</fullName>
    </submittedName>
</protein>
<evidence type="ECO:0000256" key="8">
    <source>
        <dbReference type="ARBA" id="ARBA00023274"/>
    </source>
</evidence>
<evidence type="ECO:0000256" key="9">
    <source>
        <dbReference type="ARBA" id="ARBA00025892"/>
    </source>
</evidence>
<dbReference type="PANTHER" id="PTHR13829">
    <property type="entry name" value="SNRNP CORE PROTEIN FAMILY MEMBER"/>
    <property type="match status" value="1"/>
</dbReference>
<dbReference type="GO" id="GO:0005688">
    <property type="term" value="C:U6 snRNP"/>
    <property type="evidence" value="ECO:0007669"/>
    <property type="project" value="TreeGrafter"/>
</dbReference>
<keyword evidence="4" id="KW-0747">Spliceosome</keyword>
<comment type="subunit">
    <text evidence="9">Component of the heptameric LSM1-LSM7 complex, which consists of LSM1, LSM2, LSM3, LSM4, LSM5, LSM6 and LSM7. Component of the heptameric LSM2-LSM8 complex, which consists of LSM2, LSM3, LSM4, LSM5, LSM6, LSM7 and LSM8. The LSm subunits form a seven-membered ring structure with a doughnut shape.</text>
</comment>
<comment type="similarity">
    <text evidence="2">Belongs to the snRNP Sm proteins family.</text>
</comment>
<dbReference type="GO" id="GO:0046540">
    <property type="term" value="C:U4/U6 x U5 tri-snRNP complex"/>
    <property type="evidence" value="ECO:0007669"/>
    <property type="project" value="TreeGrafter"/>
</dbReference>
<accession>A0A177FN20</accession>
<dbReference type="SMART" id="SM00651">
    <property type="entry name" value="Sm"/>
    <property type="match status" value="1"/>
</dbReference>
<evidence type="ECO:0000313" key="12">
    <source>
        <dbReference type="Proteomes" id="UP000077002"/>
    </source>
</evidence>
<evidence type="ECO:0000256" key="7">
    <source>
        <dbReference type="ARBA" id="ARBA00023242"/>
    </source>
</evidence>
<organism evidence="11 12">
    <name type="scientific">Fonsecaea monophora</name>
    <dbReference type="NCBI Taxonomy" id="254056"/>
    <lineage>
        <taxon>Eukaryota</taxon>
        <taxon>Fungi</taxon>
        <taxon>Dikarya</taxon>
        <taxon>Ascomycota</taxon>
        <taxon>Pezizomycotina</taxon>
        <taxon>Eurotiomycetes</taxon>
        <taxon>Chaetothyriomycetidae</taxon>
        <taxon>Chaetothyriales</taxon>
        <taxon>Herpotrichiellaceae</taxon>
        <taxon>Fonsecaea</taxon>
    </lineage>
</organism>
<dbReference type="PROSITE" id="PS52002">
    <property type="entry name" value="SM"/>
    <property type="match status" value="1"/>
</dbReference>
<name>A0A177FN20_9EURO</name>
<dbReference type="GO" id="GO:0000398">
    <property type="term" value="P:mRNA splicing, via spliceosome"/>
    <property type="evidence" value="ECO:0007669"/>
    <property type="project" value="TreeGrafter"/>
</dbReference>
<comment type="caution">
    <text evidence="11">The sequence shown here is derived from an EMBL/GenBank/DDBJ whole genome shotgun (WGS) entry which is preliminary data.</text>
</comment>
<keyword evidence="5" id="KW-0694">RNA-binding</keyword>
<dbReference type="Proteomes" id="UP000077002">
    <property type="component" value="Unassembled WGS sequence"/>
</dbReference>
<dbReference type="Gene3D" id="2.30.30.100">
    <property type="match status" value="1"/>
</dbReference>
<evidence type="ECO:0000256" key="6">
    <source>
        <dbReference type="ARBA" id="ARBA00023187"/>
    </source>
</evidence>
<dbReference type="InterPro" id="IPR047575">
    <property type="entry name" value="Sm"/>
</dbReference>
<keyword evidence="6" id="KW-0508">mRNA splicing</keyword>
<dbReference type="GO" id="GO:0071011">
    <property type="term" value="C:precatalytic spliceosome"/>
    <property type="evidence" value="ECO:0007669"/>
    <property type="project" value="TreeGrafter"/>
</dbReference>
<gene>
    <name evidence="11" type="ORF">AYO21_00349</name>
</gene>
<dbReference type="InterPro" id="IPR001163">
    <property type="entry name" value="Sm_dom_euk/arc"/>
</dbReference>
<keyword evidence="12" id="KW-1185">Reference proteome</keyword>
<evidence type="ECO:0000256" key="4">
    <source>
        <dbReference type="ARBA" id="ARBA00022728"/>
    </source>
</evidence>
<evidence type="ECO:0000259" key="10">
    <source>
        <dbReference type="PROSITE" id="PS52002"/>
    </source>
</evidence>
<evidence type="ECO:0000313" key="11">
    <source>
        <dbReference type="EMBL" id="OAG45713.1"/>
    </source>
</evidence>
<dbReference type="GO" id="GO:1990726">
    <property type="term" value="C:Lsm1-7-Pat1 complex"/>
    <property type="evidence" value="ECO:0007669"/>
    <property type="project" value="TreeGrafter"/>
</dbReference>
<keyword evidence="8" id="KW-0687">Ribonucleoprotein</keyword>
<dbReference type="AlphaFoldDB" id="A0A177FN20"/>
<reference evidence="11 12" key="1">
    <citation type="submission" date="2016-03" db="EMBL/GenBank/DDBJ databases">
        <title>Draft genome sequence of the Fonsecaea monophora CBS 269.37.</title>
        <authorList>
            <person name="Bombassaro A."/>
            <person name="Vinicius W.A."/>
            <person name="De Hoog S."/>
            <person name="Sun J."/>
            <person name="Souza E.M."/>
            <person name="Raittz R.T."/>
            <person name="Costa F."/>
            <person name="Leao A.C."/>
            <person name="Tadra-Sfeir M.Z."/>
            <person name="Baura V."/>
            <person name="Balsanelli E."/>
            <person name="Pedrosa F.O."/>
            <person name="Moreno L.F."/>
            <person name="Steffens M.B."/>
            <person name="Xi L."/>
            <person name="Bocca A.L."/>
            <person name="Felipe M.S."/>
            <person name="Teixeira M."/>
            <person name="Telles Filho F.Q."/>
            <person name="Azevedo C.M."/>
            <person name="Gomes R."/>
            <person name="Vicente V.A."/>
        </authorList>
    </citation>
    <scope>NUCLEOTIDE SEQUENCE [LARGE SCALE GENOMIC DNA]</scope>
    <source>
        <strain evidence="11 12">CBS 269.37</strain>
    </source>
</reference>
<feature type="domain" description="Sm" evidence="10">
    <location>
        <begin position="36"/>
        <end position="110"/>
    </location>
</feature>
<proteinExistence type="inferred from homology"/>
<evidence type="ECO:0000256" key="3">
    <source>
        <dbReference type="ARBA" id="ARBA00022664"/>
    </source>
</evidence>
<dbReference type="FunFam" id="2.30.30.100:FF:000009">
    <property type="entry name" value="U6 snRNA-associated Sm-like protein LSm2"/>
    <property type="match status" value="1"/>
</dbReference>
<dbReference type="Pfam" id="PF01423">
    <property type="entry name" value="LSM"/>
    <property type="match status" value="1"/>
</dbReference>
<dbReference type="GO" id="GO:0000932">
    <property type="term" value="C:P-body"/>
    <property type="evidence" value="ECO:0007669"/>
    <property type="project" value="TreeGrafter"/>
</dbReference>
<dbReference type="SUPFAM" id="SSF50182">
    <property type="entry name" value="Sm-like ribonucleoproteins"/>
    <property type="match status" value="1"/>
</dbReference>
<dbReference type="EMBL" id="LVKK01000001">
    <property type="protein sequence ID" value="OAG45713.1"/>
    <property type="molecule type" value="Genomic_DNA"/>
</dbReference>
<dbReference type="InterPro" id="IPR010920">
    <property type="entry name" value="LSM_dom_sf"/>
</dbReference>
<dbReference type="GeneID" id="34595531"/>
<keyword evidence="7" id="KW-0539">Nucleus</keyword>
<evidence type="ECO:0000256" key="2">
    <source>
        <dbReference type="ARBA" id="ARBA00006850"/>
    </source>
</evidence>
<dbReference type="InterPro" id="IPR016654">
    <property type="entry name" value="U6_snRNA_Lsm2"/>
</dbReference>
<dbReference type="RefSeq" id="XP_022517665.1">
    <property type="nucleotide sequence ID" value="XM_022650339.1"/>
</dbReference>
<dbReference type="GO" id="GO:0003723">
    <property type="term" value="F:RNA binding"/>
    <property type="evidence" value="ECO:0007669"/>
    <property type="project" value="UniProtKB-KW"/>
</dbReference>
<dbReference type="CDD" id="cd01725">
    <property type="entry name" value="LSm2"/>
    <property type="match status" value="1"/>
</dbReference>
<dbReference type="PANTHER" id="PTHR13829:SF2">
    <property type="entry name" value="U6 SNRNA-ASSOCIATED SM-LIKE PROTEIN LSM2"/>
    <property type="match status" value="1"/>
</dbReference>